<proteinExistence type="predicted"/>
<evidence type="ECO:0000313" key="1">
    <source>
        <dbReference type="EMBL" id="MBX58221.1"/>
    </source>
</evidence>
<dbReference type="Pfam" id="PF07891">
    <property type="entry name" value="DUF1666"/>
    <property type="match status" value="1"/>
</dbReference>
<protein>
    <submittedName>
        <fullName evidence="1">Uncharacterized protein</fullName>
    </submittedName>
</protein>
<dbReference type="InterPro" id="IPR012870">
    <property type="entry name" value="DUF1666"/>
</dbReference>
<reference evidence="1" key="1">
    <citation type="submission" date="2018-02" db="EMBL/GenBank/DDBJ databases">
        <title>Rhizophora mucronata_Transcriptome.</title>
        <authorList>
            <person name="Meera S.P."/>
            <person name="Sreeshan A."/>
            <person name="Augustine A."/>
        </authorList>
    </citation>
    <scope>NUCLEOTIDE SEQUENCE</scope>
    <source>
        <tissue evidence="1">Leaf</tissue>
    </source>
</reference>
<dbReference type="PANTHER" id="PTHR46741:SF4">
    <property type="entry name" value="FINGER FYVE DOMAIN PROTEIN, PUTATIVE (DUF1666)-RELATED"/>
    <property type="match status" value="1"/>
</dbReference>
<dbReference type="PANTHER" id="PTHR46741">
    <property type="entry name" value="OS09G0413600 PROTEIN"/>
    <property type="match status" value="1"/>
</dbReference>
<organism evidence="1">
    <name type="scientific">Rhizophora mucronata</name>
    <name type="common">Asiatic mangrove</name>
    <dbReference type="NCBI Taxonomy" id="61149"/>
    <lineage>
        <taxon>Eukaryota</taxon>
        <taxon>Viridiplantae</taxon>
        <taxon>Streptophyta</taxon>
        <taxon>Embryophyta</taxon>
        <taxon>Tracheophyta</taxon>
        <taxon>Spermatophyta</taxon>
        <taxon>Magnoliopsida</taxon>
        <taxon>eudicotyledons</taxon>
        <taxon>Gunneridae</taxon>
        <taxon>Pentapetalae</taxon>
        <taxon>rosids</taxon>
        <taxon>fabids</taxon>
        <taxon>Malpighiales</taxon>
        <taxon>Rhizophoraceae</taxon>
        <taxon>Rhizophora</taxon>
    </lineage>
</organism>
<sequence>MSKLTTDQLIWCHEKLEKINFYHKKVFLEPSFLLFPC</sequence>
<dbReference type="EMBL" id="GGEC01077737">
    <property type="protein sequence ID" value="MBX58221.1"/>
    <property type="molecule type" value="Transcribed_RNA"/>
</dbReference>
<name>A0A2P2PU29_RHIMU</name>
<accession>A0A2P2PU29</accession>
<dbReference type="AlphaFoldDB" id="A0A2P2PU29"/>